<keyword evidence="5" id="KW-0998">Cell outer membrane</keyword>
<name>A8ZYV5_DESOH</name>
<evidence type="ECO:0000256" key="5">
    <source>
        <dbReference type="ARBA" id="ARBA00023237"/>
    </source>
</evidence>
<dbReference type="InterPro" id="IPR051808">
    <property type="entry name" value="Type_IV_pilus_biogenesis"/>
</dbReference>
<evidence type="ECO:0000256" key="3">
    <source>
        <dbReference type="ARBA" id="ARBA00022729"/>
    </source>
</evidence>
<evidence type="ECO:0000313" key="11">
    <source>
        <dbReference type="Proteomes" id="UP000008561"/>
    </source>
</evidence>
<dbReference type="PANTHER" id="PTHR30604:SF1">
    <property type="entry name" value="DNA UTILIZATION PROTEIN HOFQ"/>
    <property type="match status" value="1"/>
</dbReference>
<keyword evidence="2 7" id="KW-0813">Transport</keyword>
<keyword evidence="4" id="KW-0472">Membrane</keyword>
<evidence type="ECO:0000256" key="6">
    <source>
        <dbReference type="RuleBase" id="RU004003"/>
    </source>
</evidence>
<dbReference type="GO" id="GO:0009279">
    <property type="term" value="C:cell outer membrane"/>
    <property type="evidence" value="ECO:0007669"/>
    <property type="project" value="UniProtKB-SubCell"/>
</dbReference>
<dbReference type="Gene3D" id="3.30.1370.120">
    <property type="match status" value="1"/>
</dbReference>
<comment type="similarity">
    <text evidence="6">Belongs to the bacterial secretin family.</text>
</comment>
<evidence type="ECO:0000256" key="2">
    <source>
        <dbReference type="ARBA" id="ARBA00022448"/>
    </source>
</evidence>
<sequence length="538" mass="57772">MGRRVLWICLVALCVSWGCAKDRSAVQQQDFLEKWQARAEASKGYSPGPSPDMESLAVVEAAEEKGNAIETIDVKPGYKLGAEDGNALIGLEELPDTPVTIHMTDTDIAVILRALTKAAGKNIIIGAGVSGRANINAEGVPWKEAFAGLLRTHGLTYNRIGDTLRIKTLADIQQDFAIENAYRKQQGERSVTQVFFLKYSEAADVANLLKPVTARAASAEGVKEAQQSVVVDKRNNAVIVHTPLPGIEQCAALIRQIDRPTRQVLIEAHIVETSKDTARQLGIQWGGVAKDKQHSWFTGATEGPAGQTLFDANGVPVAANPTGNWAANFPASLGNTGLSLGYIYQDLGQSLIAAQLTALEEDGKLNILSSPSITTLDNSAAVIESGRDVPFQTVEDNEVNIEWKKAVLSLAVTPHIIDASTLRVKIKTHKDELDWSNAVLTDGNPTIITKNAETEMILFDGQTTVIGGLNKQSSSQSQFGVPLLGRIPILGFFFRSTSRSNDMEEVLIFITPHILEPYTAATGAGADKEKTVAPGGDS</sequence>
<dbReference type="SMART" id="SM00965">
    <property type="entry name" value="STN"/>
    <property type="match status" value="1"/>
</dbReference>
<dbReference type="InterPro" id="IPR011662">
    <property type="entry name" value="Secretin/TonB_short_N"/>
</dbReference>
<dbReference type="InterPro" id="IPR005644">
    <property type="entry name" value="NolW-like"/>
</dbReference>
<dbReference type="STRING" id="96561.Dole_1406"/>
<dbReference type="Pfam" id="PF00263">
    <property type="entry name" value="Secretin"/>
    <property type="match status" value="1"/>
</dbReference>
<dbReference type="Pfam" id="PF03958">
    <property type="entry name" value="Secretin_N"/>
    <property type="match status" value="1"/>
</dbReference>
<protein>
    <submittedName>
        <fullName evidence="10">Type II and III secretion system protein</fullName>
    </submittedName>
</protein>
<dbReference type="InterPro" id="IPR038591">
    <property type="entry name" value="NolW-like_sf"/>
</dbReference>
<dbReference type="AlphaFoldDB" id="A8ZYV5"/>
<evidence type="ECO:0000256" key="7">
    <source>
        <dbReference type="RuleBase" id="RU004004"/>
    </source>
</evidence>
<evidence type="ECO:0000256" key="1">
    <source>
        <dbReference type="ARBA" id="ARBA00004370"/>
    </source>
</evidence>
<comment type="subcellular location">
    <subcellularLocation>
        <location evidence="7">Cell outer membrane</location>
    </subcellularLocation>
    <subcellularLocation>
        <location evidence="1">Membrane</location>
    </subcellularLocation>
</comment>
<reference evidence="10 11" key="1">
    <citation type="submission" date="2007-10" db="EMBL/GenBank/DDBJ databases">
        <title>Complete sequence of Desulfococcus oleovorans Hxd3.</title>
        <authorList>
            <consortium name="US DOE Joint Genome Institute"/>
            <person name="Copeland A."/>
            <person name="Lucas S."/>
            <person name="Lapidus A."/>
            <person name="Barry K."/>
            <person name="Glavina del Rio T."/>
            <person name="Dalin E."/>
            <person name="Tice H."/>
            <person name="Pitluck S."/>
            <person name="Kiss H."/>
            <person name="Brettin T."/>
            <person name="Bruce D."/>
            <person name="Detter J.C."/>
            <person name="Han C."/>
            <person name="Schmutz J."/>
            <person name="Larimer F."/>
            <person name="Land M."/>
            <person name="Hauser L."/>
            <person name="Kyrpides N."/>
            <person name="Kim E."/>
            <person name="Wawrik B."/>
            <person name="Richardson P."/>
        </authorList>
    </citation>
    <scope>NUCLEOTIDE SEQUENCE [LARGE SCALE GENOMIC DNA]</scope>
    <source>
        <strain evidence="11">DSM 6200 / JCM 39069 / Hxd3</strain>
    </source>
</reference>
<proteinExistence type="inferred from homology"/>
<evidence type="ECO:0000256" key="8">
    <source>
        <dbReference type="SAM" id="SignalP"/>
    </source>
</evidence>
<gene>
    <name evidence="10" type="ordered locus">Dole_1406</name>
</gene>
<feature type="chain" id="PRO_5002734105" evidence="8">
    <location>
        <begin position="21"/>
        <end position="538"/>
    </location>
</feature>
<feature type="signal peptide" evidence="8">
    <location>
        <begin position="1"/>
        <end position="20"/>
    </location>
</feature>
<accession>A8ZYV5</accession>
<dbReference type="Gene3D" id="3.30.1370.130">
    <property type="match status" value="1"/>
</dbReference>
<dbReference type="NCBIfam" id="TIGR02515">
    <property type="entry name" value="IV_pilus_PilQ"/>
    <property type="match status" value="1"/>
</dbReference>
<evidence type="ECO:0000259" key="9">
    <source>
        <dbReference type="SMART" id="SM00965"/>
    </source>
</evidence>
<feature type="domain" description="Secretin/TonB short N-terminal" evidence="9">
    <location>
        <begin position="121"/>
        <end position="169"/>
    </location>
</feature>
<dbReference type="Proteomes" id="UP000008561">
    <property type="component" value="Chromosome"/>
</dbReference>
<dbReference type="eggNOG" id="COG4796">
    <property type="taxonomic scope" value="Bacteria"/>
</dbReference>
<keyword evidence="11" id="KW-1185">Reference proteome</keyword>
<dbReference type="GO" id="GO:0009306">
    <property type="term" value="P:protein secretion"/>
    <property type="evidence" value="ECO:0007669"/>
    <property type="project" value="InterPro"/>
</dbReference>
<dbReference type="PANTHER" id="PTHR30604">
    <property type="entry name" value="PROTEIN TRANSPORT PROTEIN HOFQ"/>
    <property type="match status" value="1"/>
</dbReference>
<dbReference type="InterPro" id="IPR013355">
    <property type="entry name" value="Pilus_4_PilQ"/>
</dbReference>
<dbReference type="PRINTS" id="PR00811">
    <property type="entry name" value="BCTERIALGSPD"/>
</dbReference>
<dbReference type="KEGG" id="dol:Dole_1406"/>
<organism evidence="10 11">
    <name type="scientific">Desulfosudis oleivorans (strain DSM 6200 / JCM 39069 / Hxd3)</name>
    <name type="common">Desulfococcus oleovorans</name>
    <dbReference type="NCBI Taxonomy" id="96561"/>
    <lineage>
        <taxon>Bacteria</taxon>
        <taxon>Pseudomonadati</taxon>
        <taxon>Thermodesulfobacteriota</taxon>
        <taxon>Desulfobacteria</taxon>
        <taxon>Desulfobacterales</taxon>
        <taxon>Desulfosudaceae</taxon>
        <taxon>Desulfosudis</taxon>
    </lineage>
</organism>
<keyword evidence="3 8" id="KW-0732">Signal</keyword>
<dbReference type="EMBL" id="CP000859">
    <property type="protein sequence ID" value="ABW67210.1"/>
    <property type="molecule type" value="Genomic_DNA"/>
</dbReference>
<dbReference type="InterPro" id="IPR001775">
    <property type="entry name" value="GspD/PilQ"/>
</dbReference>
<evidence type="ECO:0000313" key="10">
    <source>
        <dbReference type="EMBL" id="ABW67210.1"/>
    </source>
</evidence>
<evidence type="ECO:0000256" key="4">
    <source>
        <dbReference type="ARBA" id="ARBA00023136"/>
    </source>
</evidence>
<dbReference type="InterPro" id="IPR004846">
    <property type="entry name" value="T2SS/T3SS_dom"/>
</dbReference>
<dbReference type="HOGENOM" id="CLU_006756_2_2_7"/>